<dbReference type="RefSeq" id="WP_127786346.1">
    <property type="nucleotide sequence ID" value="NZ_SACL01000001.1"/>
</dbReference>
<dbReference type="AlphaFoldDB" id="A0A437MP86"/>
<comment type="similarity">
    <text evidence="4">Belongs to the Maf family.</text>
</comment>
<gene>
    <name evidence="5" type="ORF">EOD42_05015</name>
</gene>
<evidence type="ECO:0000256" key="1">
    <source>
        <dbReference type="ARBA" id="ARBA00001968"/>
    </source>
</evidence>
<keyword evidence="4" id="KW-0963">Cytoplasm</keyword>
<dbReference type="PANTHER" id="PTHR43213:SF5">
    <property type="entry name" value="BIFUNCTIONAL DTTP_UTP PYROPHOSPHATASE_METHYLTRANSFERASE PROTEIN-RELATED"/>
    <property type="match status" value="1"/>
</dbReference>
<dbReference type="GO" id="GO:0009117">
    <property type="term" value="P:nucleotide metabolic process"/>
    <property type="evidence" value="ECO:0007669"/>
    <property type="project" value="UniProtKB-KW"/>
</dbReference>
<dbReference type="HAMAP" id="MF_00528">
    <property type="entry name" value="Maf"/>
    <property type="match status" value="1"/>
</dbReference>
<dbReference type="Pfam" id="PF02545">
    <property type="entry name" value="Maf"/>
    <property type="match status" value="1"/>
</dbReference>
<dbReference type="GO" id="GO:0047429">
    <property type="term" value="F:nucleoside triphosphate diphosphatase activity"/>
    <property type="evidence" value="ECO:0007669"/>
    <property type="project" value="UniProtKB-EC"/>
</dbReference>
<comment type="caution">
    <text evidence="5">The sequence shown here is derived from an EMBL/GenBank/DDBJ whole genome shotgun (WGS) entry which is preliminary data.</text>
</comment>
<evidence type="ECO:0000313" key="5">
    <source>
        <dbReference type="EMBL" id="RVT99452.1"/>
    </source>
</evidence>
<evidence type="ECO:0000256" key="3">
    <source>
        <dbReference type="ARBA" id="ARBA00023080"/>
    </source>
</evidence>
<feature type="active site" description="Proton acceptor" evidence="4">
    <location>
        <position position="80"/>
    </location>
</feature>
<dbReference type="EMBL" id="SACL01000001">
    <property type="protein sequence ID" value="RVT99452.1"/>
    <property type="molecule type" value="Genomic_DNA"/>
</dbReference>
<dbReference type="OrthoDB" id="9813962at2"/>
<keyword evidence="3 4" id="KW-0546">Nucleotide metabolism</keyword>
<dbReference type="GO" id="GO:0005737">
    <property type="term" value="C:cytoplasm"/>
    <property type="evidence" value="ECO:0007669"/>
    <property type="project" value="UniProtKB-SubCell"/>
</dbReference>
<dbReference type="EC" id="3.6.1.9" evidence="4"/>
<keyword evidence="2 4" id="KW-0378">Hydrolase</keyword>
<comment type="function">
    <text evidence="4">Nucleoside triphosphate pyrophosphatase. May have a dual role in cell division arrest and in preventing the incorporation of modified nucleotides into cellular nucleic acids.</text>
</comment>
<dbReference type="Gene3D" id="3.90.950.10">
    <property type="match status" value="1"/>
</dbReference>
<protein>
    <recommendedName>
        <fullName evidence="4">Nucleoside triphosphate pyrophosphatase</fullName>
        <ecNumber evidence="4">3.6.1.9</ecNumber>
    </recommendedName>
    <alternativeName>
        <fullName evidence="4">Nucleotide pyrophosphatase</fullName>
        <shortName evidence="4">Nucleotide PPase</shortName>
    </alternativeName>
</protein>
<comment type="catalytic activity">
    <reaction evidence="4">
        <text>a ribonucleoside 5'-triphosphate + H2O = a ribonucleoside 5'-phosphate + diphosphate + H(+)</text>
        <dbReference type="Rhea" id="RHEA:23996"/>
        <dbReference type="ChEBI" id="CHEBI:15377"/>
        <dbReference type="ChEBI" id="CHEBI:15378"/>
        <dbReference type="ChEBI" id="CHEBI:33019"/>
        <dbReference type="ChEBI" id="CHEBI:58043"/>
        <dbReference type="ChEBI" id="CHEBI:61557"/>
        <dbReference type="EC" id="3.6.1.9"/>
    </reaction>
</comment>
<dbReference type="SUPFAM" id="SSF52972">
    <property type="entry name" value="ITPase-like"/>
    <property type="match status" value="1"/>
</dbReference>
<dbReference type="InterPro" id="IPR029001">
    <property type="entry name" value="ITPase-like_fam"/>
</dbReference>
<evidence type="ECO:0000256" key="2">
    <source>
        <dbReference type="ARBA" id="ARBA00022801"/>
    </source>
</evidence>
<comment type="subcellular location">
    <subcellularLocation>
        <location evidence="4">Cytoplasm</location>
    </subcellularLocation>
</comment>
<dbReference type="InterPro" id="IPR003697">
    <property type="entry name" value="Maf-like"/>
</dbReference>
<organism evidence="5 6">
    <name type="scientific">Rhodovarius crocodyli</name>
    <dbReference type="NCBI Taxonomy" id="1979269"/>
    <lineage>
        <taxon>Bacteria</taxon>
        <taxon>Pseudomonadati</taxon>
        <taxon>Pseudomonadota</taxon>
        <taxon>Alphaproteobacteria</taxon>
        <taxon>Acetobacterales</taxon>
        <taxon>Roseomonadaceae</taxon>
        <taxon>Rhodovarius</taxon>
    </lineage>
</organism>
<evidence type="ECO:0000313" key="6">
    <source>
        <dbReference type="Proteomes" id="UP000282957"/>
    </source>
</evidence>
<evidence type="ECO:0000256" key="4">
    <source>
        <dbReference type="HAMAP-Rule" id="MF_00528"/>
    </source>
</evidence>
<comment type="catalytic activity">
    <reaction evidence="4">
        <text>a 2'-deoxyribonucleoside 5'-triphosphate + H2O = a 2'-deoxyribonucleoside 5'-phosphate + diphosphate + H(+)</text>
        <dbReference type="Rhea" id="RHEA:44644"/>
        <dbReference type="ChEBI" id="CHEBI:15377"/>
        <dbReference type="ChEBI" id="CHEBI:15378"/>
        <dbReference type="ChEBI" id="CHEBI:33019"/>
        <dbReference type="ChEBI" id="CHEBI:61560"/>
        <dbReference type="ChEBI" id="CHEBI:65317"/>
        <dbReference type="EC" id="3.6.1.9"/>
    </reaction>
</comment>
<name>A0A437MP86_9PROT</name>
<accession>A0A437MP86</accession>
<sequence length="203" mass="21888">MPQAEFPPLVLASQSSARRGLLAAAGLRFTAEAAHVDEDALKAAARAEEYSPEDAAVLLADAKAERISRRRPEALVLGADQILECEGSWFDKPADMAGAAAHLRALSGKRHRLVNGIVAFRGGSRIWTHLDSPKLWVRPLSETFIEEYLALEGEAVLSSVGAYRLEGPGIQLFDRIEGEHSSILGLPMLAVLGFLRQQGVLPA</sequence>
<reference evidence="5 6" key="1">
    <citation type="submission" date="2019-01" db="EMBL/GenBank/DDBJ databases">
        <authorList>
            <person name="Chen W.-M."/>
        </authorList>
    </citation>
    <scope>NUCLEOTIDE SEQUENCE [LARGE SCALE GENOMIC DNA]</scope>
    <source>
        <strain evidence="5 6">CCP-6</strain>
    </source>
</reference>
<comment type="cofactor">
    <cofactor evidence="1 4">
        <name>a divalent metal cation</name>
        <dbReference type="ChEBI" id="CHEBI:60240"/>
    </cofactor>
</comment>
<dbReference type="PANTHER" id="PTHR43213">
    <property type="entry name" value="BIFUNCTIONAL DTTP/UTP PYROPHOSPHATASE/METHYLTRANSFERASE PROTEIN-RELATED"/>
    <property type="match status" value="1"/>
</dbReference>
<proteinExistence type="inferred from homology"/>
<comment type="caution">
    <text evidence="4">Lacks conserved residue(s) required for the propagation of feature annotation.</text>
</comment>
<dbReference type="CDD" id="cd00555">
    <property type="entry name" value="Maf"/>
    <property type="match status" value="1"/>
</dbReference>
<dbReference type="PIRSF" id="PIRSF006305">
    <property type="entry name" value="Maf"/>
    <property type="match status" value="1"/>
</dbReference>
<dbReference type="Proteomes" id="UP000282957">
    <property type="component" value="Unassembled WGS sequence"/>
</dbReference>
<keyword evidence="6" id="KW-1185">Reference proteome</keyword>